<dbReference type="EnsemblBacteria" id="CAC11262">
    <property type="protein sequence ID" value="CAC11262"/>
    <property type="gene ID" value="CAC11262"/>
</dbReference>
<dbReference type="Gene3D" id="1.10.10.10">
    <property type="entry name" value="Winged helix-like DNA-binding domain superfamily/Winged helix DNA-binding domain"/>
    <property type="match status" value="1"/>
</dbReference>
<reference evidence="1 2" key="1">
    <citation type="journal article" date="2000" name="Nature">
        <title>The genome sequence of the thermoacidophilic scavenger Thermoplasma acidophilum.</title>
        <authorList>
            <person name="Ruepp A."/>
            <person name="Graml W."/>
            <person name="Santos-Martinez M.L."/>
            <person name="Koretke K.K."/>
            <person name="Volker C."/>
            <person name="Mewes H.W."/>
            <person name="Frishman D."/>
            <person name="Stocker S."/>
            <person name="Lupas A.N."/>
            <person name="Baumeister W."/>
        </authorList>
    </citation>
    <scope>NUCLEOTIDE SEQUENCE [LARGE SCALE GENOMIC DNA]</scope>
    <source>
        <strain evidence="2">ATCC 25905 / DSM 1728 / JCM 9062 / NBRC 15155 / AMRC-C165</strain>
    </source>
</reference>
<dbReference type="CDD" id="cd00090">
    <property type="entry name" value="HTH_ARSR"/>
    <property type="match status" value="1"/>
</dbReference>
<dbReference type="SUPFAM" id="SSF46785">
    <property type="entry name" value="Winged helix' DNA-binding domain"/>
    <property type="match status" value="1"/>
</dbReference>
<dbReference type="eggNOG" id="arCOG05349">
    <property type="taxonomic scope" value="Archaea"/>
</dbReference>
<dbReference type="RefSeq" id="WP_010900542.1">
    <property type="nucleotide sequence ID" value="NC_002578.1"/>
</dbReference>
<dbReference type="InterPro" id="IPR036388">
    <property type="entry name" value="WH-like_DNA-bd_sf"/>
</dbReference>
<dbReference type="OrthoDB" id="52505at2157"/>
<dbReference type="Proteomes" id="UP000001024">
    <property type="component" value="Chromosome"/>
</dbReference>
<organism evidence="1 2">
    <name type="scientific">Thermoplasma acidophilum (strain ATCC 25905 / DSM 1728 / JCM 9062 / NBRC 15155 / AMRC-C165)</name>
    <dbReference type="NCBI Taxonomy" id="273075"/>
    <lineage>
        <taxon>Archaea</taxon>
        <taxon>Methanobacteriati</taxon>
        <taxon>Thermoplasmatota</taxon>
        <taxon>Thermoplasmata</taxon>
        <taxon>Thermoplasmatales</taxon>
        <taxon>Thermoplasmataceae</taxon>
        <taxon>Thermoplasma</taxon>
    </lineage>
</organism>
<dbReference type="InParanoid" id="Q9HLW0"/>
<dbReference type="PaxDb" id="273075-Ta0115"/>
<dbReference type="AlphaFoldDB" id="Q9HLW0"/>
<dbReference type="STRING" id="273075.gene:9571329"/>
<dbReference type="InterPro" id="IPR011991">
    <property type="entry name" value="ArsR-like_HTH"/>
</dbReference>
<gene>
    <name evidence="1" type="ordered locus">Ta0115</name>
</gene>
<sequence>MFKISITSVPSRVDESDLDRSIAYFLSDIGYIPRISPSTDMNSIKNSVYFRLFKECFLIHSERYWTPEELMSYLNTSRSTLYRHLNKLKYLDILEEIKDGKVKKYRIRSGDLEKAWSWVEINIKMAIENYRNNVQHINSLIKNGKA</sequence>
<dbReference type="EMBL" id="AL445063">
    <property type="protein sequence ID" value="CAC11262.1"/>
    <property type="molecule type" value="Genomic_DNA"/>
</dbReference>
<dbReference type="KEGG" id="tac:Ta0115"/>
<evidence type="ECO:0000313" key="2">
    <source>
        <dbReference type="Proteomes" id="UP000001024"/>
    </source>
</evidence>
<keyword evidence="2" id="KW-1185">Reference proteome</keyword>
<proteinExistence type="predicted"/>
<dbReference type="InterPro" id="IPR036390">
    <property type="entry name" value="WH_DNA-bd_sf"/>
</dbReference>
<name>Q9HLW0_THEAC</name>
<dbReference type="HOGENOM" id="CLU_1691464_0_0_2"/>
<evidence type="ECO:0000313" key="1">
    <source>
        <dbReference type="EMBL" id="CAC11262.1"/>
    </source>
</evidence>
<protein>
    <submittedName>
        <fullName evidence="1">Uncharacterized protein</fullName>
    </submittedName>
</protein>
<accession>Q9HLW0</accession>